<evidence type="ECO:0000256" key="5">
    <source>
        <dbReference type="ARBA" id="ARBA00048594"/>
    </source>
</evidence>
<dbReference type="InterPro" id="IPR008145">
    <property type="entry name" value="GK/Ca_channel_bsu"/>
</dbReference>
<dbReference type="GO" id="GO:0004385">
    <property type="term" value="F:GMP kinase activity"/>
    <property type="evidence" value="ECO:0007669"/>
    <property type="project" value="UniProtKB-EC"/>
</dbReference>
<evidence type="ECO:0000259" key="7">
    <source>
        <dbReference type="PROSITE" id="PS50052"/>
    </source>
</evidence>
<keyword evidence="3" id="KW-0808">Transferase</keyword>
<sequence length="267" mass="30769">MLTILIGMSASGKDAILRELVANHGFCEIVTTTTRPMRKGEVNGKDYNFISRKEFEKGIAEGRFLEYRSCNTIWNGREDVRYYGTPKMQLNPEQDYVAVVDVQGAKDYVSYFGKYDCFVVRVNASEEVRFKRAKRRGSFDNDDWNCRLAADRLAFAEENTAQTDSFAVNYSVANEGDKTVAEIAERIAIAADTYGRKDHSEIDRNPCQRWGEWREVSHNQLLAELKEDVSVLMNNILEYENLLQNLSKREPYPDFDIEKGLKHIQLF</sequence>
<feature type="domain" description="Guanylate kinase-like" evidence="7">
    <location>
        <begin position="1"/>
        <end position="188"/>
    </location>
</feature>
<dbReference type="InterPro" id="IPR008144">
    <property type="entry name" value="Guanylate_kin-like_dom"/>
</dbReference>
<dbReference type="AlphaFoldDB" id="A0A412ITX6"/>
<comment type="function">
    <text evidence="1">Essential for recycling GMP and indirectly, cGMP.</text>
</comment>
<dbReference type="PROSITE" id="PS00856">
    <property type="entry name" value="GUANYLATE_KINASE_1"/>
    <property type="match status" value="1"/>
</dbReference>
<organism evidence="8 9">
    <name type="scientific">Coprococcus eutactus</name>
    <dbReference type="NCBI Taxonomy" id="33043"/>
    <lineage>
        <taxon>Bacteria</taxon>
        <taxon>Bacillati</taxon>
        <taxon>Bacillota</taxon>
        <taxon>Clostridia</taxon>
        <taxon>Lachnospirales</taxon>
        <taxon>Lachnospiraceae</taxon>
        <taxon>Coprococcus</taxon>
    </lineage>
</organism>
<dbReference type="Gene3D" id="3.40.50.300">
    <property type="entry name" value="P-loop containing nucleotide triphosphate hydrolases"/>
    <property type="match status" value="1"/>
</dbReference>
<dbReference type="GO" id="GO:0005829">
    <property type="term" value="C:cytosol"/>
    <property type="evidence" value="ECO:0007669"/>
    <property type="project" value="TreeGrafter"/>
</dbReference>
<name>A0A412ITX6_9FIRM</name>
<dbReference type="PANTHER" id="PTHR23117">
    <property type="entry name" value="GUANYLATE KINASE-RELATED"/>
    <property type="match status" value="1"/>
</dbReference>
<accession>A0A412ITX6</accession>
<comment type="catalytic activity">
    <reaction evidence="5">
        <text>GMP + ATP = GDP + ADP</text>
        <dbReference type="Rhea" id="RHEA:20780"/>
        <dbReference type="ChEBI" id="CHEBI:30616"/>
        <dbReference type="ChEBI" id="CHEBI:58115"/>
        <dbReference type="ChEBI" id="CHEBI:58189"/>
        <dbReference type="ChEBI" id="CHEBI:456216"/>
        <dbReference type="EC" id="2.7.4.8"/>
    </reaction>
</comment>
<dbReference type="Pfam" id="PF00625">
    <property type="entry name" value="Guanylate_kin"/>
    <property type="match status" value="1"/>
</dbReference>
<comment type="similarity">
    <text evidence="2">Belongs to the guanylate kinase family.</text>
</comment>
<evidence type="ECO:0000313" key="8">
    <source>
        <dbReference type="EMBL" id="RGS43523.1"/>
    </source>
</evidence>
<dbReference type="Proteomes" id="UP000283295">
    <property type="component" value="Unassembled WGS sequence"/>
</dbReference>
<keyword evidence="6" id="KW-0175">Coiled coil</keyword>
<reference evidence="8 9" key="1">
    <citation type="submission" date="2018-08" db="EMBL/GenBank/DDBJ databases">
        <title>A genome reference for cultivated species of the human gut microbiota.</title>
        <authorList>
            <person name="Zou Y."/>
            <person name="Xue W."/>
            <person name="Luo G."/>
        </authorList>
    </citation>
    <scope>NUCLEOTIDE SEQUENCE [LARGE SCALE GENOMIC DNA]</scope>
    <source>
        <strain evidence="8 9">AF22-21</strain>
    </source>
</reference>
<evidence type="ECO:0000256" key="2">
    <source>
        <dbReference type="ARBA" id="ARBA00005790"/>
    </source>
</evidence>
<evidence type="ECO:0000256" key="1">
    <source>
        <dbReference type="ARBA" id="ARBA00003531"/>
    </source>
</evidence>
<dbReference type="EMBL" id="QRVK01000006">
    <property type="protein sequence ID" value="RGS43523.1"/>
    <property type="molecule type" value="Genomic_DNA"/>
</dbReference>
<comment type="caution">
    <text evidence="8">The sequence shown here is derived from an EMBL/GenBank/DDBJ whole genome shotgun (WGS) entry which is preliminary data.</text>
</comment>
<feature type="coiled-coil region" evidence="6">
    <location>
        <begin position="222"/>
        <end position="249"/>
    </location>
</feature>
<evidence type="ECO:0000256" key="4">
    <source>
        <dbReference type="ARBA" id="ARBA00022777"/>
    </source>
</evidence>
<evidence type="ECO:0000313" key="9">
    <source>
        <dbReference type="Proteomes" id="UP000283295"/>
    </source>
</evidence>
<dbReference type="InterPro" id="IPR020590">
    <property type="entry name" value="Guanylate_kinase_CS"/>
</dbReference>
<evidence type="ECO:0000256" key="6">
    <source>
        <dbReference type="SAM" id="Coils"/>
    </source>
</evidence>
<protein>
    <recommendedName>
        <fullName evidence="7">Guanylate kinase-like domain-containing protein</fullName>
    </recommendedName>
</protein>
<dbReference type="InterPro" id="IPR027417">
    <property type="entry name" value="P-loop_NTPase"/>
</dbReference>
<evidence type="ECO:0000256" key="3">
    <source>
        <dbReference type="ARBA" id="ARBA00022679"/>
    </source>
</evidence>
<dbReference type="OrthoDB" id="1033810at2"/>
<dbReference type="SUPFAM" id="SSF52540">
    <property type="entry name" value="P-loop containing nucleoside triphosphate hydrolases"/>
    <property type="match status" value="1"/>
</dbReference>
<gene>
    <name evidence="8" type="ORF">DWX94_04185</name>
</gene>
<dbReference type="SMART" id="SM00072">
    <property type="entry name" value="GuKc"/>
    <property type="match status" value="1"/>
</dbReference>
<keyword evidence="4" id="KW-0418">Kinase</keyword>
<proteinExistence type="inferred from homology"/>
<dbReference type="PANTHER" id="PTHR23117:SF13">
    <property type="entry name" value="GUANYLATE KINASE"/>
    <property type="match status" value="1"/>
</dbReference>
<dbReference type="PROSITE" id="PS50052">
    <property type="entry name" value="GUANYLATE_KINASE_2"/>
    <property type="match status" value="1"/>
</dbReference>